<accession>A0A0C3C5G2</accession>
<evidence type="ECO:0000313" key="4">
    <source>
        <dbReference type="EMBL" id="KIM94098.1"/>
    </source>
</evidence>
<reference evidence="4 5" key="1">
    <citation type="submission" date="2014-04" db="EMBL/GenBank/DDBJ databases">
        <authorList>
            <consortium name="DOE Joint Genome Institute"/>
            <person name="Kuo A."/>
            <person name="Martino E."/>
            <person name="Perotto S."/>
            <person name="Kohler A."/>
            <person name="Nagy L.G."/>
            <person name="Floudas D."/>
            <person name="Copeland A."/>
            <person name="Barry K.W."/>
            <person name="Cichocki N."/>
            <person name="Veneault-Fourrey C."/>
            <person name="LaButti K."/>
            <person name="Lindquist E.A."/>
            <person name="Lipzen A."/>
            <person name="Lundell T."/>
            <person name="Morin E."/>
            <person name="Murat C."/>
            <person name="Sun H."/>
            <person name="Tunlid A."/>
            <person name="Henrissat B."/>
            <person name="Grigoriev I.V."/>
            <person name="Hibbett D.S."/>
            <person name="Martin F."/>
            <person name="Nordberg H.P."/>
            <person name="Cantor M.N."/>
            <person name="Hua S.X."/>
        </authorList>
    </citation>
    <scope>NUCLEOTIDE SEQUENCE [LARGE SCALE GENOMIC DNA]</scope>
    <source>
        <strain evidence="4 5">Zn</strain>
    </source>
</reference>
<keyword evidence="1" id="KW-0521">NADP</keyword>
<dbReference type="InterPro" id="IPR036291">
    <property type="entry name" value="NAD(P)-bd_dom_sf"/>
</dbReference>
<dbReference type="CDD" id="cd05276">
    <property type="entry name" value="p53_inducible_oxidoreductase"/>
    <property type="match status" value="1"/>
</dbReference>
<dbReference type="STRING" id="913774.A0A0C3C5G2"/>
<dbReference type="GO" id="GO:0016651">
    <property type="term" value="F:oxidoreductase activity, acting on NAD(P)H"/>
    <property type="evidence" value="ECO:0007669"/>
    <property type="project" value="TreeGrafter"/>
</dbReference>
<dbReference type="SMART" id="SM00829">
    <property type="entry name" value="PKS_ER"/>
    <property type="match status" value="1"/>
</dbReference>
<evidence type="ECO:0000256" key="2">
    <source>
        <dbReference type="ARBA" id="ARBA00023002"/>
    </source>
</evidence>
<name>A0A0C3C5G2_OIDMZ</name>
<dbReference type="EMBL" id="KN832891">
    <property type="protein sequence ID" value="KIM94098.1"/>
    <property type="molecule type" value="Genomic_DNA"/>
</dbReference>
<dbReference type="InterPro" id="IPR011032">
    <property type="entry name" value="GroES-like_sf"/>
</dbReference>
<dbReference type="InParanoid" id="A0A0C3C5G2"/>
<dbReference type="SUPFAM" id="SSF50129">
    <property type="entry name" value="GroES-like"/>
    <property type="match status" value="1"/>
</dbReference>
<dbReference type="NCBIfam" id="TIGR02824">
    <property type="entry name" value="quinone_pig3"/>
    <property type="match status" value="1"/>
</dbReference>
<dbReference type="InterPro" id="IPR020843">
    <property type="entry name" value="ER"/>
</dbReference>
<dbReference type="Pfam" id="PF00107">
    <property type="entry name" value="ADH_zinc_N"/>
    <property type="match status" value="1"/>
</dbReference>
<proteinExistence type="predicted"/>
<keyword evidence="5" id="KW-1185">Reference proteome</keyword>
<dbReference type="HOGENOM" id="CLU_026673_3_4_1"/>
<dbReference type="InterPro" id="IPR014189">
    <property type="entry name" value="Quinone_OxRdtase_PIG3"/>
</dbReference>
<organism evidence="4 5">
    <name type="scientific">Oidiodendron maius (strain Zn)</name>
    <dbReference type="NCBI Taxonomy" id="913774"/>
    <lineage>
        <taxon>Eukaryota</taxon>
        <taxon>Fungi</taxon>
        <taxon>Dikarya</taxon>
        <taxon>Ascomycota</taxon>
        <taxon>Pezizomycotina</taxon>
        <taxon>Leotiomycetes</taxon>
        <taxon>Leotiomycetes incertae sedis</taxon>
        <taxon>Myxotrichaceae</taxon>
        <taxon>Oidiodendron</taxon>
    </lineage>
</organism>
<dbReference type="SUPFAM" id="SSF51735">
    <property type="entry name" value="NAD(P)-binding Rossmann-fold domains"/>
    <property type="match status" value="1"/>
</dbReference>
<gene>
    <name evidence="4" type="ORF">OIDMADRAFT_45893</name>
</gene>
<dbReference type="Gene3D" id="3.90.180.10">
    <property type="entry name" value="Medium-chain alcohol dehydrogenases, catalytic domain"/>
    <property type="match status" value="1"/>
</dbReference>
<evidence type="ECO:0000313" key="5">
    <source>
        <dbReference type="Proteomes" id="UP000054321"/>
    </source>
</evidence>
<dbReference type="InterPro" id="IPR013154">
    <property type="entry name" value="ADH-like_N"/>
</dbReference>
<dbReference type="GO" id="GO:0070402">
    <property type="term" value="F:NADPH binding"/>
    <property type="evidence" value="ECO:0007669"/>
    <property type="project" value="TreeGrafter"/>
</dbReference>
<dbReference type="PANTHER" id="PTHR48106">
    <property type="entry name" value="QUINONE OXIDOREDUCTASE PIG3-RELATED"/>
    <property type="match status" value="1"/>
</dbReference>
<evidence type="ECO:0000259" key="3">
    <source>
        <dbReference type="SMART" id="SM00829"/>
    </source>
</evidence>
<dbReference type="PANTHER" id="PTHR48106:SF18">
    <property type="entry name" value="QUINONE OXIDOREDUCTASE PIG3"/>
    <property type="match status" value="1"/>
</dbReference>
<dbReference type="Gene3D" id="3.40.50.720">
    <property type="entry name" value="NAD(P)-binding Rossmann-like Domain"/>
    <property type="match status" value="1"/>
</dbReference>
<sequence>MRAVGVKGGRGNADALFIDDTVADPVVTQGHILVDIKAFGLNRMDIMQREDKYPYPLLPESGPIMGVEFSGIVRELGPNCTSDFKSGDKVFGLAYGGAYSQKISVSEKMVMHIPTDMAFETAAGIPETYFTAIQALHLVGGMEKGQSVLIHAGASGVGQALIQVARQAGASKIWATAGTDEKCKLCKSLGADVVVNYRSEDFAEVVKRDTEGQGVNLIIDLVGRDYWAKNMASASMDSKMVLVAAMSGSMIDNFNLRDLLNKRIWVLATTLRTRDSTYQGSLRDKFVELALGPLASGEMKITVDKVYPWTQISAAHKRMEANVNAGKIICTVD</sequence>
<evidence type="ECO:0000256" key="1">
    <source>
        <dbReference type="ARBA" id="ARBA00022857"/>
    </source>
</evidence>
<dbReference type="OrthoDB" id="203908at2759"/>
<protein>
    <recommendedName>
        <fullName evidence="3">Enoyl reductase (ER) domain-containing protein</fullName>
    </recommendedName>
</protein>
<dbReference type="Pfam" id="PF08240">
    <property type="entry name" value="ADH_N"/>
    <property type="match status" value="1"/>
</dbReference>
<dbReference type="AlphaFoldDB" id="A0A0C3C5G2"/>
<dbReference type="Proteomes" id="UP000054321">
    <property type="component" value="Unassembled WGS sequence"/>
</dbReference>
<feature type="domain" description="Enoyl reductase (ER)" evidence="3">
    <location>
        <begin position="11"/>
        <end position="330"/>
    </location>
</feature>
<reference evidence="5" key="2">
    <citation type="submission" date="2015-01" db="EMBL/GenBank/DDBJ databases">
        <title>Evolutionary Origins and Diversification of the Mycorrhizal Mutualists.</title>
        <authorList>
            <consortium name="DOE Joint Genome Institute"/>
            <consortium name="Mycorrhizal Genomics Consortium"/>
            <person name="Kohler A."/>
            <person name="Kuo A."/>
            <person name="Nagy L.G."/>
            <person name="Floudas D."/>
            <person name="Copeland A."/>
            <person name="Barry K.W."/>
            <person name="Cichocki N."/>
            <person name="Veneault-Fourrey C."/>
            <person name="LaButti K."/>
            <person name="Lindquist E.A."/>
            <person name="Lipzen A."/>
            <person name="Lundell T."/>
            <person name="Morin E."/>
            <person name="Murat C."/>
            <person name="Riley R."/>
            <person name="Ohm R."/>
            <person name="Sun H."/>
            <person name="Tunlid A."/>
            <person name="Henrissat B."/>
            <person name="Grigoriev I.V."/>
            <person name="Hibbett D.S."/>
            <person name="Martin F."/>
        </authorList>
    </citation>
    <scope>NUCLEOTIDE SEQUENCE [LARGE SCALE GENOMIC DNA]</scope>
    <source>
        <strain evidence="5">Zn</strain>
    </source>
</reference>
<dbReference type="InterPro" id="IPR013149">
    <property type="entry name" value="ADH-like_C"/>
</dbReference>
<keyword evidence="2" id="KW-0560">Oxidoreductase</keyword>